<keyword evidence="6 8" id="KW-1133">Transmembrane helix</keyword>
<evidence type="ECO:0000256" key="3">
    <source>
        <dbReference type="ARBA" id="ARBA00022475"/>
    </source>
</evidence>
<feature type="transmembrane region" description="Helical" evidence="8">
    <location>
        <begin position="64"/>
        <end position="84"/>
    </location>
</feature>
<keyword evidence="5" id="KW-0571">Peptide transport</keyword>
<evidence type="ECO:0000256" key="5">
    <source>
        <dbReference type="ARBA" id="ARBA00022856"/>
    </source>
</evidence>
<dbReference type="GO" id="GO:0005886">
    <property type="term" value="C:plasma membrane"/>
    <property type="evidence" value="ECO:0007669"/>
    <property type="project" value="UniProtKB-SubCell"/>
</dbReference>
<dbReference type="PANTHER" id="PTHR23517:SF15">
    <property type="entry name" value="PROTON-DEPENDENT OLIGOPEPTIDE FAMILY TRANSPORT PROTEIN"/>
    <property type="match status" value="1"/>
</dbReference>
<keyword evidence="3" id="KW-1003">Cell membrane</keyword>
<dbReference type="STRING" id="152573.SAMN04488051_10853"/>
<comment type="subcellular location">
    <subcellularLocation>
        <location evidence="1">Cell membrane</location>
        <topology evidence="1">Multi-pass membrane protein</topology>
    </subcellularLocation>
</comment>
<dbReference type="AlphaFoldDB" id="A0A1H4EX22"/>
<dbReference type="GO" id="GO:0015833">
    <property type="term" value="P:peptide transport"/>
    <property type="evidence" value="ECO:0007669"/>
    <property type="project" value="UniProtKB-KW"/>
</dbReference>
<keyword evidence="10" id="KW-1185">Reference proteome</keyword>
<dbReference type="GO" id="GO:1904680">
    <property type="term" value="F:peptide transmembrane transporter activity"/>
    <property type="evidence" value="ECO:0007669"/>
    <property type="project" value="InterPro"/>
</dbReference>
<dbReference type="Pfam" id="PF00854">
    <property type="entry name" value="PTR2"/>
    <property type="match status" value="2"/>
</dbReference>
<evidence type="ECO:0000313" key="10">
    <source>
        <dbReference type="Proteomes" id="UP000198773"/>
    </source>
</evidence>
<dbReference type="Gene3D" id="1.20.1250.20">
    <property type="entry name" value="MFS general substrate transporter like domains"/>
    <property type="match status" value="2"/>
</dbReference>
<feature type="transmembrane region" description="Helical" evidence="8">
    <location>
        <begin position="366"/>
        <end position="390"/>
    </location>
</feature>
<name>A0A1H4EX22_ALKAM</name>
<gene>
    <name evidence="9" type="ORF">SAMN04488051_10853</name>
</gene>
<dbReference type="InterPro" id="IPR050171">
    <property type="entry name" value="MFS_Transporters"/>
</dbReference>
<evidence type="ECO:0000256" key="7">
    <source>
        <dbReference type="ARBA" id="ARBA00023136"/>
    </source>
</evidence>
<dbReference type="NCBIfam" id="TIGR00924">
    <property type="entry name" value="yjdL_sub1_fam"/>
    <property type="match status" value="2"/>
</dbReference>
<dbReference type="EMBL" id="FNRM01000008">
    <property type="protein sequence ID" value="SEA89545.1"/>
    <property type="molecule type" value="Genomic_DNA"/>
</dbReference>
<sequence>MTTKNGPSTDLWGHPKGLFLLFGTEMWERFSYYAMRALLVLYLVDRVQAQGGGLGWDHASALQLYGTFTMLVYVTPLLGGWLADHITGQRLAIILGSILMAIGQFSLALPHAWLPGYELHAFYTGLGFLVAGNGLFKPNISTMVGDLYQPGDKRRDGAFTVFYLGVNLGMFLAGICVGVLIDQFGYQLEVDGELVQVRNYQAGFFLAGIGMLIALVLQMTLAKSFLGSIGIEPAAKRERRLQQELRKTPLTKQEVDRLKVVLIMGLFTIIFWAGFEQAGGLMNIYADRFVDRTLGGVELNPAYFQSLNPLFIMIFAPLFAALWMKLGKHDPNSPVKFAMGLVLLGIGFLMMVAATLQYSEDQQSSLWWLVLAYLFFTLGELCLSPIGLAMVTRLSPLRMASLMMGAWYFFMAGANKLAGLIGALIGSGEAATDEDMVANAFAIFGGFTLAAFLAALLLYLMSDKLIQWMHGAELSRAAKASAVAMPEPSKAP</sequence>
<feature type="transmembrane region" description="Helical" evidence="8">
    <location>
        <begin position="201"/>
        <end position="221"/>
    </location>
</feature>
<dbReference type="InterPro" id="IPR005279">
    <property type="entry name" value="Dipep/tripep_permease"/>
</dbReference>
<evidence type="ECO:0000313" key="9">
    <source>
        <dbReference type="EMBL" id="SEA89545.1"/>
    </source>
</evidence>
<dbReference type="RefSeq" id="WP_091344232.1">
    <property type="nucleotide sequence ID" value="NZ_FNRM01000008.1"/>
</dbReference>
<feature type="transmembrane region" description="Helical" evidence="8">
    <location>
        <begin position="402"/>
        <end position="425"/>
    </location>
</feature>
<dbReference type="OrthoDB" id="5351355at2"/>
<keyword evidence="2" id="KW-0813">Transport</keyword>
<feature type="transmembrane region" description="Helical" evidence="8">
    <location>
        <begin position="437"/>
        <end position="460"/>
    </location>
</feature>
<feature type="transmembrane region" description="Helical" evidence="8">
    <location>
        <begin position="335"/>
        <end position="354"/>
    </location>
</feature>
<accession>A0A1H4EX22</accession>
<keyword evidence="7 8" id="KW-0472">Membrane</keyword>
<evidence type="ECO:0000256" key="2">
    <source>
        <dbReference type="ARBA" id="ARBA00022448"/>
    </source>
</evidence>
<evidence type="ECO:0000256" key="1">
    <source>
        <dbReference type="ARBA" id="ARBA00004651"/>
    </source>
</evidence>
<dbReference type="Proteomes" id="UP000198773">
    <property type="component" value="Unassembled WGS sequence"/>
</dbReference>
<evidence type="ECO:0000256" key="4">
    <source>
        <dbReference type="ARBA" id="ARBA00022692"/>
    </source>
</evidence>
<keyword evidence="5" id="KW-0653">Protein transport</keyword>
<evidence type="ECO:0000256" key="8">
    <source>
        <dbReference type="SAM" id="Phobius"/>
    </source>
</evidence>
<reference evidence="9 10" key="1">
    <citation type="submission" date="2016-10" db="EMBL/GenBank/DDBJ databases">
        <authorList>
            <person name="de Groot N.N."/>
        </authorList>
    </citation>
    <scope>NUCLEOTIDE SEQUENCE [LARGE SCALE GENOMIC DNA]</scope>
    <source>
        <strain evidence="9 10">CGMCC 1.3430</strain>
    </source>
</reference>
<dbReference type="PANTHER" id="PTHR23517">
    <property type="entry name" value="RESISTANCE PROTEIN MDTM, PUTATIVE-RELATED-RELATED"/>
    <property type="match status" value="1"/>
</dbReference>
<dbReference type="InterPro" id="IPR036259">
    <property type="entry name" value="MFS_trans_sf"/>
</dbReference>
<keyword evidence="4 8" id="KW-0812">Transmembrane</keyword>
<feature type="transmembrane region" description="Helical" evidence="8">
    <location>
        <begin position="260"/>
        <end position="282"/>
    </location>
</feature>
<organism evidence="9 10">
    <name type="scientific">Alkalimonas amylolytica</name>
    <dbReference type="NCBI Taxonomy" id="152573"/>
    <lineage>
        <taxon>Bacteria</taxon>
        <taxon>Pseudomonadati</taxon>
        <taxon>Pseudomonadota</taxon>
        <taxon>Gammaproteobacteria</taxon>
        <taxon>Alkalimonas</taxon>
    </lineage>
</organism>
<feature type="transmembrane region" description="Helical" evidence="8">
    <location>
        <begin position="91"/>
        <end position="113"/>
    </location>
</feature>
<dbReference type="CDD" id="cd17346">
    <property type="entry name" value="MFS_DtpA_like"/>
    <property type="match status" value="1"/>
</dbReference>
<evidence type="ECO:0000256" key="6">
    <source>
        <dbReference type="ARBA" id="ARBA00022989"/>
    </source>
</evidence>
<protein>
    <submittedName>
        <fullName evidence="9">Proton-dependent oligopeptide transporter, POT family</fullName>
    </submittedName>
</protein>
<feature type="transmembrane region" description="Helical" evidence="8">
    <location>
        <begin position="119"/>
        <end position="136"/>
    </location>
</feature>
<proteinExistence type="predicted"/>
<feature type="transmembrane region" description="Helical" evidence="8">
    <location>
        <begin position="302"/>
        <end position="323"/>
    </location>
</feature>
<dbReference type="SUPFAM" id="SSF103473">
    <property type="entry name" value="MFS general substrate transporter"/>
    <property type="match status" value="1"/>
</dbReference>
<dbReference type="InterPro" id="IPR000109">
    <property type="entry name" value="POT_fam"/>
</dbReference>
<feature type="transmembrane region" description="Helical" evidence="8">
    <location>
        <begin position="157"/>
        <end position="181"/>
    </location>
</feature>